<evidence type="ECO:0000313" key="8">
    <source>
        <dbReference type="Proteomes" id="UP000034137"/>
    </source>
</evidence>
<dbReference type="GO" id="GO:0016755">
    <property type="term" value="F:aminoacyltransferase activity"/>
    <property type="evidence" value="ECO:0007669"/>
    <property type="project" value="InterPro"/>
</dbReference>
<dbReference type="InterPro" id="IPR050644">
    <property type="entry name" value="PG_Glycine_Bridge_Synth"/>
</dbReference>
<dbReference type="Pfam" id="PF02388">
    <property type="entry name" value="FemAB"/>
    <property type="match status" value="2"/>
</dbReference>
<evidence type="ECO:0000256" key="4">
    <source>
        <dbReference type="ARBA" id="ARBA00022984"/>
    </source>
</evidence>
<evidence type="ECO:0000256" key="5">
    <source>
        <dbReference type="ARBA" id="ARBA00023315"/>
    </source>
</evidence>
<dbReference type="GO" id="GO:0009252">
    <property type="term" value="P:peptidoglycan biosynthetic process"/>
    <property type="evidence" value="ECO:0007669"/>
    <property type="project" value="UniProtKB-KW"/>
</dbReference>
<sequence>MEIRLIDKREEWQQFIDEALPHTFLHTWEWKLSQEVLGNKTFNLGIYNENKLIGVAFVYKIVARRGSFLFCPHGPIIKEEKEKAFAELFIYLKDLAKKEKVDFIRISPIEKRNQEIEDQYKNLGFRGSPIHTHPELSWMLDVSITEEQLLKDMKKRTRYSITKAQKDNVRIVSSTDSGDIEKFYDTYLETASRQIFVPFSKNYIKKEFEIFNRDGKILLFFAKLQEEIIATAMIIYSNGSGFYHHGASTRNHANIPASEYLQWHAILEAKKRGMNYYNFWGIAPEELVNHPWVGITRFKKGFGGFAEEYIHSQDYPITIKYWLNYAVETLRRIKRRY</sequence>
<dbReference type="EMBL" id="LBXO01000052">
    <property type="protein sequence ID" value="KKR31743.1"/>
    <property type="molecule type" value="Genomic_DNA"/>
</dbReference>
<evidence type="ECO:0000256" key="6">
    <source>
        <dbReference type="ARBA" id="ARBA00023316"/>
    </source>
</evidence>
<dbReference type="InterPro" id="IPR016181">
    <property type="entry name" value="Acyl_CoA_acyltransferase"/>
</dbReference>
<dbReference type="PANTHER" id="PTHR36174">
    <property type="entry name" value="LIPID II:GLYCINE GLYCYLTRANSFERASE"/>
    <property type="match status" value="1"/>
</dbReference>
<organism evidence="7 8">
    <name type="scientific">Candidatus Falkowbacteria bacterium GW2011_GWF2_39_8</name>
    <dbReference type="NCBI Taxonomy" id="1618642"/>
    <lineage>
        <taxon>Bacteria</taxon>
        <taxon>Candidatus Falkowiibacteriota</taxon>
    </lineage>
</organism>
<protein>
    <submittedName>
        <fullName evidence="7">Methicillin resistance protein</fullName>
    </submittedName>
</protein>
<dbReference type="SUPFAM" id="SSF55729">
    <property type="entry name" value="Acyl-CoA N-acyltransferases (Nat)"/>
    <property type="match status" value="2"/>
</dbReference>
<dbReference type="Proteomes" id="UP000034137">
    <property type="component" value="Unassembled WGS sequence"/>
</dbReference>
<comment type="similarity">
    <text evidence="1">Belongs to the FemABX family.</text>
</comment>
<gene>
    <name evidence="7" type="ORF">UT64_C0052G0006</name>
</gene>
<dbReference type="AlphaFoldDB" id="A0A0G0PV19"/>
<keyword evidence="3" id="KW-0133">Cell shape</keyword>
<keyword evidence="4" id="KW-0573">Peptidoglycan synthesis</keyword>
<name>A0A0G0PV19_9BACT</name>
<comment type="caution">
    <text evidence="7">The sequence shown here is derived from an EMBL/GenBank/DDBJ whole genome shotgun (WGS) entry which is preliminary data.</text>
</comment>
<evidence type="ECO:0000256" key="2">
    <source>
        <dbReference type="ARBA" id="ARBA00022679"/>
    </source>
</evidence>
<evidence type="ECO:0000256" key="1">
    <source>
        <dbReference type="ARBA" id="ARBA00009943"/>
    </source>
</evidence>
<dbReference type="PANTHER" id="PTHR36174:SF1">
    <property type="entry name" value="LIPID II:GLYCINE GLYCYLTRANSFERASE"/>
    <property type="match status" value="1"/>
</dbReference>
<dbReference type="InterPro" id="IPR003447">
    <property type="entry name" value="FEMABX"/>
</dbReference>
<dbReference type="GO" id="GO:0008360">
    <property type="term" value="P:regulation of cell shape"/>
    <property type="evidence" value="ECO:0007669"/>
    <property type="project" value="UniProtKB-KW"/>
</dbReference>
<evidence type="ECO:0000256" key="3">
    <source>
        <dbReference type="ARBA" id="ARBA00022960"/>
    </source>
</evidence>
<reference evidence="7 8" key="1">
    <citation type="journal article" date="2015" name="Nature">
        <title>rRNA introns, odd ribosomes, and small enigmatic genomes across a large radiation of phyla.</title>
        <authorList>
            <person name="Brown C.T."/>
            <person name="Hug L.A."/>
            <person name="Thomas B.C."/>
            <person name="Sharon I."/>
            <person name="Castelle C.J."/>
            <person name="Singh A."/>
            <person name="Wilkins M.J."/>
            <person name="Williams K.H."/>
            <person name="Banfield J.F."/>
        </authorList>
    </citation>
    <scope>NUCLEOTIDE SEQUENCE [LARGE SCALE GENOMIC DNA]</scope>
</reference>
<keyword evidence="2" id="KW-0808">Transferase</keyword>
<keyword evidence="5" id="KW-0012">Acyltransferase</keyword>
<keyword evidence="6" id="KW-0961">Cell wall biogenesis/degradation</keyword>
<accession>A0A0G0PV19</accession>
<dbReference type="Gene3D" id="3.40.630.30">
    <property type="match status" value="1"/>
</dbReference>
<evidence type="ECO:0000313" key="7">
    <source>
        <dbReference type="EMBL" id="KKR31743.1"/>
    </source>
</evidence>
<dbReference type="PROSITE" id="PS51191">
    <property type="entry name" value="FEMABX"/>
    <property type="match status" value="1"/>
</dbReference>
<dbReference type="GO" id="GO:0071555">
    <property type="term" value="P:cell wall organization"/>
    <property type="evidence" value="ECO:0007669"/>
    <property type="project" value="UniProtKB-KW"/>
</dbReference>
<proteinExistence type="inferred from homology"/>